<keyword evidence="3" id="KW-0768">Sushi</keyword>
<name>A0A1B6F310_9HEMI</name>
<gene>
    <name evidence="7" type="ORF">g.11279</name>
</gene>
<proteinExistence type="inferred from homology"/>
<dbReference type="InterPro" id="IPR000436">
    <property type="entry name" value="Sushi_SCR_CCP_dom"/>
</dbReference>
<dbReference type="GO" id="GO:0004252">
    <property type="term" value="F:serine-type endopeptidase activity"/>
    <property type="evidence" value="ECO:0007669"/>
    <property type="project" value="InterPro"/>
</dbReference>
<keyword evidence="4" id="KW-0472">Membrane</keyword>
<evidence type="ECO:0000256" key="4">
    <source>
        <dbReference type="SAM" id="Phobius"/>
    </source>
</evidence>
<keyword evidence="4" id="KW-0812">Transmembrane</keyword>
<evidence type="ECO:0000256" key="2">
    <source>
        <dbReference type="ARBA" id="ARBA00024195"/>
    </source>
</evidence>
<dbReference type="InterPro" id="IPR035976">
    <property type="entry name" value="Sushi/SCR/CCP_sf"/>
</dbReference>
<evidence type="ECO:0000256" key="1">
    <source>
        <dbReference type="ARBA" id="ARBA00023157"/>
    </source>
</evidence>
<evidence type="ECO:0000256" key="3">
    <source>
        <dbReference type="PROSITE-ProRule" id="PRU00302"/>
    </source>
</evidence>
<dbReference type="InterPro" id="IPR009003">
    <property type="entry name" value="Peptidase_S1_PA"/>
</dbReference>
<feature type="domain" description="Sushi" evidence="6">
    <location>
        <begin position="83"/>
        <end position="145"/>
    </location>
</feature>
<dbReference type="AlphaFoldDB" id="A0A1B6F310"/>
<feature type="domain" description="Peptidase S1" evidence="5">
    <location>
        <begin position="170"/>
        <end position="432"/>
    </location>
</feature>
<keyword evidence="4" id="KW-1133">Transmembrane helix</keyword>
<feature type="non-terminal residue" evidence="7">
    <location>
        <position position="1"/>
    </location>
</feature>
<dbReference type="Pfam" id="PF00089">
    <property type="entry name" value="Trypsin"/>
    <property type="match status" value="1"/>
</dbReference>
<dbReference type="EMBL" id="GECZ01025215">
    <property type="protein sequence ID" value="JAS44554.1"/>
    <property type="molecule type" value="Transcribed_RNA"/>
</dbReference>
<dbReference type="InterPro" id="IPR001254">
    <property type="entry name" value="Trypsin_dom"/>
</dbReference>
<dbReference type="Gene3D" id="2.40.10.10">
    <property type="entry name" value="Trypsin-like serine proteases"/>
    <property type="match status" value="1"/>
</dbReference>
<evidence type="ECO:0000259" key="6">
    <source>
        <dbReference type="PROSITE" id="PS50923"/>
    </source>
</evidence>
<dbReference type="PRINTS" id="PR00722">
    <property type="entry name" value="CHYMOTRYPSIN"/>
</dbReference>
<evidence type="ECO:0000259" key="5">
    <source>
        <dbReference type="PROSITE" id="PS50240"/>
    </source>
</evidence>
<sequence length="433" mass="48608">TDSRVNHGGCMYTASTPLASVMDRLFAVSALVLVGVIVLAALQEVDSTSASKGVNYPHKRQVGDDLCFIPEPLTNGLYSSHERRCPSGDNSAACRLVPGVPVNAGWVIQYLCQPGYRLNTTRVASICMQREGGARWLPPLPSCLESSYKSHFLPSTYVCGKSSHHRTKRRVDGKVSSRGEWPWMVIFGHSKSADPRDGIHWFCAGTLITTRHIITAANCVAAHRRRPAVFLARFDDLNLDDTVPEGVLPIEITIEKNNIIIYPGFQPNVVFTHNIALIKLKFDLKITNSVRPICLPTPDFKERSFTGETVYFTSWGQTDDDRELNPKRRRRFEPVLHEISGQVIDQEVCSFNYRGYQTTDTPYIIDDQLICASVAVNKSCQGDIGSPLMLKHGGNFYLLGIVATDYRCFDEYYPRLFTKLSLYMDWIVTNLIF</sequence>
<organism evidence="7">
    <name type="scientific">Cuerna arida</name>
    <dbReference type="NCBI Taxonomy" id="1464854"/>
    <lineage>
        <taxon>Eukaryota</taxon>
        <taxon>Metazoa</taxon>
        <taxon>Ecdysozoa</taxon>
        <taxon>Arthropoda</taxon>
        <taxon>Hexapoda</taxon>
        <taxon>Insecta</taxon>
        <taxon>Pterygota</taxon>
        <taxon>Neoptera</taxon>
        <taxon>Paraneoptera</taxon>
        <taxon>Hemiptera</taxon>
        <taxon>Auchenorrhyncha</taxon>
        <taxon>Membracoidea</taxon>
        <taxon>Cicadellidae</taxon>
        <taxon>Cicadellinae</taxon>
        <taxon>Proconiini</taxon>
        <taxon>Cuerna</taxon>
    </lineage>
</organism>
<evidence type="ECO:0008006" key="8">
    <source>
        <dbReference type="Google" id="ProtNLM"/>
    </source>
</evidence>
<dbReference type="InterPro" id="IPR043504">
    <property type="entry name" value="Peptidase_S1_PA_chymotrypsin"/>
</dbReference>
<accession>A0A1B6F310</accession>
<dbReference type="PANTHER" id="PTHR24256">
    <property type="entry name" value="TRYPTASE-RELATED"/>
    <property type="match status" value="1"/>
</dbReference>
<dbReference type="CDD" id="cd00190">
    <property type="entry name" value="Tryp_SPc"/>
    <property type="match status" value="1"/>
</dbReference>
<dbReference type="GO" id="GO:0006508">
    <property type="term" value="P:proteolysis"/>
    <property type="evidence" value="ECO:0007669"/>
    <property type="project" value="InterPro"/>
</dbReference>
<feature type="transmembrane region" description="Helical" evidence="4">
    <location>
        <begin position="25"/>
        <end position="42"/>
    </location>
</feature>
<reference evidence="7" key="1">
    <citation type="submission" date="2015-11" db="EMBL/GenBank/DDBJ databases">
        <title>De novo transcriptome assembly of four potential Pierce s Disease insect vectors from Arizona vineyards.</title>
        <authorList>
            <person name="Tassone E.E."/>
        </authorList>
    </citation>
    <scope>NUCLEOTIDE SEQUENCE</scope>
</reference>
<dbReference type="SUPFAM" id="SSF50494">
    <property type="entry name" value="Trypsin-like serine proteases"/>
    <property type="match status" value="1"/>
</dbReference>
<protein>
    <recommendedName>
        <fullName evidence="8">Peptidase S1 domain-containing protein</fullName>
    </recommendedName>
</protein>
<evidence type="ECO:0000313" key="7">
    <source>
        <dbReference type="EMBL" id="JAS44554.1"/>
    </source>
</evidence>
<dbReference type="InterPro" id="IPR001314">
    <property type="entry name" value="Peptidase_S1A"/>
</dbReference>
<dbReference type="PROSITE" id="PS50240">
    <property type="entry name" value="TRYPSIN_DOM"/>
    <property type="match status" value="1"/>
</dbReference>
<dbReference type="SMART" id="SM00020">
    <property type="entry name" value="Tryp_SPc"/>
    <property type="match status" value="1"/>
</dbReference>
<dbReference type="SUPFAM" id="SSF57535">
    <property type="entry name" value="Complement control module/SCR domain"/>
    <property type="match status" value="1"/>
</dbReference>
<comment type="caution">
    <text evidence="3">Lacks conserved residue(s) required for the propagation of feature annotation.</text>
</comment>
<comment type="similarity">
    <text evidence="2">Belongs to the peptidase S1 family. CLIP subfamily.</text>
</comment>
<keyword evidence="1" id="KW-1015">Disulfide bond</keyword>
<dbReference type="InterPro" id="IPR051487">
    <property type="entry name" value="Ser/Thr_Proteases_Immune/Dev"/>
</dbReference>
<dbReference type="PROSITE" id="PS50923">
    <property type="entry name" value="SUSHI"/>
    <property type="match status" value="1"/>
</dbReference>